<dbReference type="GO" id="GO:0005524">
    <property type="term" value="F:ATP binding"/>
    <property type="evidence" value="ECO:0007669"/>
    <property type="project" value="UniProtKB-KW"/>
</dbReference>
<keyword evidence="2" id="KW-0547">Nucleotide-binding</keyword>
<evidence type="ECO:0000313" key="2">
    <source>
        <dbReference type="EMBL" id="MDO6451965.1"/>
    </source>
</evidence>
<comment type="caution">
    <text evidence="2">The sequence shown here is derived from an EMBL/GenBank/DDBJ whole genome shotgun (WGS) entry which is preliminary data.</text>
</comment>
<dbReference type="EMBL" id="JAUOPG010000001">
    <property type="protein sequence ID" value="MDO6451965.1"/>
    <property type="molecule type" value="Genomic_DNA"/>
</dbReference>
<dbReference type="SMART" id="SM00382">
    <property type="entry name" value="AAA"/>
    <property type="match status" value="1"/>
</dbReference>
<sequence>MDALIRRERLISESKVRGVFTPFSPIHKSELLSGREAEISSILSSLNTPGQHALIYGNRGIGKSSLANVISKLAKDSLNYSVYIKKCSSEDSFTSLVSVILEPLGYDVRCTESVKEHSEGAGAKLGVGLFGGNIGSNRKKTDKIRHDMQFSSPSWAAKALKDSCSLLIIDEADMLDGDEEKLKLAEFIKHLSDYESSLKVLVVGISSTGRDLVCNHRSLERCLNEISLQPIGIKALRNIVESGANELELNFDSDVIDDIVDISGGYPHFVHLIALKCAEEAIVAENKHIVPTDLNKALGLAAKFSEGNLKRAYEAAIRKNTENSRKVLLAAALCHSKGFLVSELVEMTNQVIDSGLRKSTITNCLSRWVKSDQIHVIVKVERGHYRFSDPRFMSYVKMVSGFTYDTESIVADILKSEYSKRYVSDH</sequence>
<proteinExistence type="predicted"/>
<feature type="domain" description="AAA+ ATPase" evidence="1">
    <location>
        <begin position="49"/>
        <end position="237"/>
    </location>
</feature>
<dbReference type="AlphaFoldDB" id="A0AAW7XGG1"/>
<organism evidence="2 3">
    <name type="scientific">Neptunomonas phycophila</name>
    <dbReference type="NCBI Taxonomy" id="1572645"/>
    <lineage>
        <taxon>Bacteria</taxon>
        <taxon>Pseudomonadati</taxon>
        <taxon>Pseudomonadota</taxon>
        <taxon>Gammaproteobacteria</taxon>
        <taxon>Oceanospirillales</taxon>
        <taxon>Oceanospirillaceae</taxon>
        <taxon>Neptunomonas</taxon>
    </lineage>
</organism>
<dbReference type="InterPro" id="IPR011579">
    <property type="entry name" value="ATPase_dom"/>
</dbReference>
<dbReference type="InterPro" id="IPR027417">
    <property type="entry name" value="P-loop_NTPase"/>
</dbReference>
<dbReference type="Gene3D" id="3.40.50.300">
    <property type="entry name" value="P-loop containing nucleotide triphosphate hydrolases"/>
    <property type="match status" value="1"/>
</dbReference>
<name>A0AAW7XGG1_9GAMM</name>
<dbReference type="PANTHER" id="PTHR34301:SF8">
    <property type="entry name" value="ATPASE DOMAIN-CONTAINING PROTEIN"/>
    <property type="match status" value="1"/>
</dbReference>
<gene>
    <name evidence="2" type="ORF">Q4490_00175</name>
</gene>
<dbReference type="InterPro" id="IPR003593">
    <property type="entry name" value="AAA+_ATPase"/>
</dbReference>
<dbReference type="PANTHER" id="PTHR34301">
    <property type="entry name" value="DNA-BINDING PROTEIN-RELATED"/>
    <property type="match status" value="1"/>
</dbReference>
<dbReference type="RefSeq" id="WP_303547947.1">
    <property type="nucleotide sequence ID" value="NZ_JAUOPG010000001.1"/>
</dbReference>
<protein>
    <submittedName>
        <fullName evidence="2">ATP-binding protein</fullName>
    </submittedName>
</protein>
<dbReference type="Pfam" id="PF01637">
    <property type="entry name" value="ATPase_2"/>
    <property type="match status" value="1"/>
</dbReference>
<keyword evidence="2" id="KW-0067">ATP-binding</keyword>
<reference evidence="2" key="1">
    <citation type="submission" date="2023-07" db="EMBL/GenBank/DDBJ databases">
        <title>Genome content predicts the carbon catabolic preferences of heterotrophic bacteria.</title>
        <authorList>
            <person name="Gralka M."/>
        </authorList>
    </citation>
    <scope>NUCLEOTIDE SEQUENCE</scope>
    <source>
        <strain evidence="2">I2M16</strain>
    </source>
</reference>
<evidence type="ECO:0000313" key="3">
    <source>
        <dbReference type="Proteomes" id="UP001169862"/>
    </source>
</evidence>
<accession>A0AAW7XGG1</accession>
<dbReference type="SUPFAM" id="SSF52540">
    <property type="entry name" value="P-loop containing nucleoside triphosphate hydrolases"/>
    <property type="match status" value="1"/>
</dbReference>
<evidence type="ECO:0000259" key="1">
    <source>
        <dbReference type="SMART" id="SM00382"/>
    </source>
</evidence>
<dbReference type="Proteomes" id="UP001169862">
    <property type="component" value="Unassembled WGS sequence"/>
</dbReference>